<evidence type="ECO:0000313" key="2">
    <source>
        <dbReference type="Proteomes" id="UP001329915"/>
    </source>
</evidence>
<dbReference type="RefSeq" id="WP_366923877.1">
    <property type="nucleotide sequence ID" value="NZ_CP121694.1"/>
</dbReference>
<dbReference type="EMBL" id="CP121694">
    <property type="protein sequence ID" value="WRO21004.1"/>
    <property type="molecule type" value="Genomic_DNA"/>
</dbReference>
<gene>
    <name evidence="1" type="ORF">MFMK1_000795</name>
</gene>
<proteinExistence type="predicted"/>
<dbReference type="Proteomes" id="UP001329915">
    <property type="component" value="Chromosome"/>
</dbReference>
<sequence>MTIAGKVGAVFLQTEDVHETFIKEAATANIEFTHYTITDELCRYLDRNSPITVYINDVQYNGNFEARHLGGVIIFPVPLLGTDTVTVSGKSIRVDQAGGFFSWSADLSSDTVDVSTFESGGWKENLPTINGFTAAAESYWADERLSSRLGQEVIIALYLDTGTNKKRYEGYGRISGDSIKLSADGVVNESIEFEGSGKLYYRED</sequence>
<name>A0AAU0UMA6_9FIRM</name>
<accession>A0AAU0UMA6</accession>
<dbReference type="AlphaFoldDB" id="A0AAU0UMA6"/>
<organism evidence="1 2">
    <name type="scientific">Metallumcola ferriviriculae</name>
    <dbReference type="NCBI Taxonomy" id="3039180"/>
    <lineage>
        <taxon>Bacteria</taxon>
        <taxon>Bacillati</taxon>
        <taxon>Bacillota</taxon>
        <taxon>Clostridia</taxon>
        <taxon>Neomoorellales</taxon>
        <taxon>Desulfitibacteraceae</taxon>
        <taxon>Metallumcola</taxon>
    </lineage>
</organism>
<dbReference type="KEGG" id="dbc:MFMK1_000795"/>
<reference evidence="1 2" key="1">
    <citation type="submission" date="2023-04" db="EMBL/GenBank/DDBJ databases">
        <authorList>
            <person name="Hsu D."/>
        </authorList>
    </citation>
    <scope>NUCLEOTIDE SEQUENCE [LARGE SCALE GENOMIC DNA]</scope>
    <source>
        <strain evidence="1 2">MK1</strain>
    </source>
</reference>
<keyword evidence="2" id="KW-1185">Reference proteome</keyword>
<evidence type="ECO:0000313" key="1">
    <source>
        <dbReference type="EMBL" id="WRO21004.1"/>
    </source>
</evidence>
<protein>
    <submittedName>
        <fullName evidence="1">Phage tail protein</fullName>
    </submittedName>
</protein>